<protein>
    <submittedName>
        <fullName evidence="5">CLUMA_CG012073, isoform A</fullName>
    </submittedName>
</protein>
<dbReference type="GO" id="GO:0006508">
    <property type="term" value="P:proteolysis"/>
    <property type="evidence" value="ECO:0007669"/>
    <property type="project" value="InterPro"/>
</dbReference>
<dbReference type="InterPro" id="IPR033116">
    <property type="entry name" value="TRYPSIN_SER"/>
</dbReference>
<dbReference type="EMBL" id="CVRI01000048">
    <property type="protein sequence ID" value="CRK99106.1"/>
    <property type="molecule type" value="Genomic_DNA"/>
</dbReference>
<dbReference type="CDD" id="cd00190">
    <property type="entry name" value="Tryp_SPc"/>
    <property type="match status" value="1"/>
</dbReference>
<organism evidence="5 6">
    <name type="scientific">Clunio marinus</name>
    <dbReference type="NCBI Taxonomy" id="568069"/>
    <lineage>
        <taxon>Eukaryota</taxon>
        <taxon>Metazoa</taxon>
        <taxon>Ecdysozoa</taxon>
        <taxon>Arthropoda</taxon>
        <taxon>Hexapoda</taxon>
        <taxon>Insecta</taxon>
        <taxon>Pterygota</taxon>
        <taxon>Neoptera</taxon>
        <taxon>Endopterygota</taxon>
        <taxon>Diptera</taxon>
        <taxon>Nematocera</taxon>
        <taxon>Chironomoidea</taxon>
        <taxon>Chironomidae</taxon>
        <taxon>Clunio</taxon>
    </lineage>
</organism>
<name>A0A1J1IH59_9DIPT</name>
<reference evidence="5 6" key="1">
    <citation type="submission" date="2015-04" db="EMBL/GenBank/DDBJ databases">
        <authorList>
            <person name="Syromyatnikov M.Y."/>
            <person name="Popov V.N."/>
        </authorList>
    </citation>
    <scope>NUCLEOTIDE SEQUENCE [LARGE SCALE GENOMIC DNA]</scope>
</reference>
<sequence length="321" mass="35288">MKSLIKLLLIFGFLEIALSKSVESEEFALIGDVEIDEITGDVDEKTLIVEPEPEPLKEDDGFVNFEILPDEIFDDILANVTRFRSTRIVYGSIASTNQFPYYAYLIIYRPGVSIFCGGTLIATQWLTTAAHCVRDYIGAQAHFGSINKNNMPVKRTASGHYVHENWQPSTLANDIALIKLVSAVPISSAVSIVQLPPRSDVSKSYSGSVLLSCGFGKTVTSYPDYLNYAYINGISDYDCSLVHWVFKSTMLCAKGLNTGSSTCFGDSGGPLIYQSNGISKLVGINSFFQTEHCVNDVQGFTRVDKYLDWISAKTGVTISDE</sequence>
<dbReference type="SMART" id="SM00020">
    <property type="entry name" value="Tryp_SPc"/>
    <property type="match status" value="1"/>
</dbReference>
<evidence type="ECO:0000256" key="2">
    <source>
        <dbReference type="ARBA" id="ARBA00024195"/>
    </source>
</evidence>
<dbReference type="Pfam" id="PF00089">
    <property type="entry name" value="Trypsin"/>
    <property type="match status" value="1"/>
</dbReference>
<dbReference type="Proteomes" id="UP000183832">
    <property type="component" value="Unassembled WGS sequence"/>
</dbReference>
<keyword evidence="6" id="KW-1185">Reference proteome</keyword>
<dbReference type="AlphaFoldDB" id="A0A1J1IH59"/>
<feature type="chain" id="PRO_5012091341" evidence="3">
    <location>
        <begin position="20"/>
        <end position="321"/>
    </location>
</feature>
<dbReference type="PANTHER" id="PTHR24250:SF50">
    <property type="entry name" value="PEPTIDASE S1 DOMAIN-CONTAINING PROTEIN"/>
    <property type="match status" value="1"/>
</dbReference>
<gene>
    <name evidence="5" type="primary">similar to Chymotrypsin BI</name>
    <name evidence="5" type="ORF">CLUMA_CG012073</name>
</gene>
<dbReference type="InterPro" id="IPR001254">
    <property type="entry name" value="Trypsin_dom"/>
</dbReference>
<keyword evidence="3" id="KW-0732">Signal</keyword>
<dbReference type="InterPro" id="IPR043504">
    <property type="entry name" value="Peptidase_S1_PA_chymotrypsin"/>
</dbReference>
<evidence type="ECO:0000256" key="1">
    <source>
        <dbReference type="ARBA" id="ARBA00023157"/>
    </source>
</evidence>
<dbReference type="OrthoDB" id="5597713at2759"/>
<dbReference type="PROSITE" id="PS50240">
    <property type="entry name" value="TRYPSIN_DOM"/>
    <property type="match status" value="1"/>
</dbReference>
<feature type="signal peptide" evidence="3">
    <location>
        <begin position="1"/>
        <end position="19"/>
    </location>
</feature>
<accession>A0A1J1IH59</accession>
<proteinExistence type="inferred from homology"/>
<dbReference type="STRING" id="568069.A0A1J1IH59"/>
<dbReference type="InterPro" id="IPR001314">
    <property type="entry name" value="Peptidase_S1A"/>
</dbReference>
<evidence type="ECO:0000313" key="6">
    <source>
        <dbReference type="Proteomes" id="UP000183832"/>
    </source>
</evidence>
<evidence type="ECO:0000256" key="3">
    <source>
        <dbReference type="SAM" id="SignalP"/>
    </source>
</evidence>
<dbReference type="PRINTS" id="PR00722">
    <property type="entry name" value="CHYMOTRYPSIN"/>
</dbReference>
<dbReference type="PROSITE" id="PS00135">
    <property type="entry name" value="TRYPSIN_SER"/>
    <property type="match status" value="1"/>
</dbReference>
<dbReference type="PANTHER" id="PTHR24250">
    <property type="entry name" value="CHYMOTRYPSIN-RELATED"/>
    <property type="match status" value="1"/>
</dbReference>
<dbReference type="SUPFAM" id="SSF50494">
    <property type="entry name" value="Trypsin-like serine proteases"/>
    <property type="match status" value="1"/>
</dbReference>
<feature type="domain" description="Peptidase S1" evidence="4">
    <location>
        <begin position="88"/>
        <end position="315"/>
    </location>
</feature>
<dbReference type="InterPro" id="IPR009003">
    <property type="entry name" value="Peptidase_S1_PA"/>
</dbReference>
<dbReference type="GO" id="GO:0004252">
    <property type="term" value="F:serine-type endopeptidase activity"/>
    <property type="evidence" value="ECO:0007669"/>
    <property type="project" value="InterPro"/>
</dbReference>
<evidence type="ECO:0000313" key="5">
    <source>
        <dbReference type="EMBL" id="CRK99106.1"/>
    </source>
</evidence>
<dbReference type="Gene3D" id="2.40.10.10">
    <property type="entry name" value="Trypsin-like serine proteases"/>
    <property type="match status" value="1"/>
</dbReference>
<evidence type="ECO:0000259" key="4">
    <source>
        <dbReference type="PROSITE" id="PS50240"/>
    </source>
</evidence>
<comment type="similarity">
    <text evidence="2">Belongs to the peptidase S1 family. CLIP subfamily.</text>
</comment>
<keyword evidence="1" id="KW-1015">Disulfide bond</keyword>